<evidence type="ECO:0000313" key="1">
    <source>
        <dbReference type="EMBL" id="ABG50397.1"/>
    </source>
</evidence>
<dbReference type="EMBL" id="CP000393">
    <property type="protein sequence ID" value="ABG50397.1"/>
    <property type="molecule type" value="Genomic_DNA"/>
</dbReference>
<gene>
    <name evidence="1" type="ordered locus">Tery_1021</name>
</gene>
<dbReference type="AlphaFoldDB" id="Q117C7"/>
<dbReference type="OrthoDB" id="466926at2"/>
<sequence>MKGSFAEYTQESSIQIKFYYIDGNTETFSFPANVEQFQTQLQDLLKQPWITFHLMDQTVCIYTEKIMKIEIKPPISQMEGEGVFANSERITALQINASR</sequence>
<dbReference type="RefSeq" id="WP_011610784.1">
    <property type="nucleotide sequence ID" value="NC_008312.1"/>
</dbReference>
<accession>Q117C7</accession>
<reference evidence="1" key="1">
    <citation type="submission" date="2006-06" db="EMBL/GenBank/DDBJ databases">
        <title>Complete sequence of Trichodesmium erythraeum IMS101.</title>
        <authorList>
            <consortium name="US DOE Joint Genome Institute"/>
            <person name="Copeland A."/>
            <person name="Lucas S."/>
            <person name="Lapidus A."/>
            <person name="Barry K."/>
            <person name="Detter J.C."/>
            <person name="Glavina del Rio T."/>
            <person name="Hammon N."/>
            <person name="Israni S."/>
            <person name="Dalin E."/>
            <person name="Tice H."/>
            <person name="Pitluck S."/>
            <person name="Kiss H."/>
            <person name="Munk A.C."/>
            <person name="Brettin T."/>
            <person name="Bruce D."/>
            <person name="Han C."/>
            <person name="Tapia R."/>
            <person name="Gilna P."/>
            <person name="Schmutz J."/>
            <person name="Larimer F."/>
            <person name="Land M."/>
            <person name="Hauser L."/>
            <person name="Kyrpides N."/>
            <person name="Kim E."/>
            <person name="Richardson P."/>
        </authorList>
    </citation>
    <scope>NUCLEOTIDE SEQUENCE [LARGE SCALE GENOMIC DNA]</scope>
    <source>
        <strain evidence="1">IMS101</strain>
    </source>
</reference>
<name>Q117C7_TRIEI</name>
<proteinExistence type="predicted"/>
<dbReference type="eggNOG" id="ENOG50334I8">
    <property type="taxonomic scope" value="Bacteria"/>
</dbReference>
<dbReference type="HOGENOM" id="CLU_176264_1_0_3"/>
<dbReference type="KEGG" id="ter:Tery_1021"/>
<protein>
    <submittedName>
        <fullName evidence="1">Uncharacterized protein</fullName>
    </submittedName>
</protein>
<organism evidence="1">
    <name type="scientific">Trichodesmium erythraeum (strain IMS101)</name>
    <dbReference type="NCBI Taxonomy" id="203124"/>
    <lineage>
        <taxon>Bacteria</taxon>
        <taxon>Bacillati</taxon>
        <taxon>Cyanobacteriota</taxon>
        <taxon>Cyanophyceae</taxon>
        <taxon>Oscillatoriophycideae</taxon>
        <taxon>Oscillatoriales</taxon>
        <taxon>Microcoleaceae</taxon>
        <taxon>Trichodesmium</taxon>
    </lineage>
</organism>